<dbReference type="STRING" id="616990.IV54_GL000024"/>
<evidence type="ECO:0000256" key="4">
    <source>
        <dbReference type="ARBA" id="ARBA00014480"/>
    </source>
</evidence>
<organism evidence="16 17">
    <name type="scientific">Levilactobacillus paucivorans</name>
    <dbReference type="NCBI Taxonomy" id="616990"/>
    <lineage>
        <taxon>Bacteria</taxon>
        <taxon>Bacillati</taxon>
        <taxon>Bacillota</taxon>
        <taxon>Bacilli</taxon>
        <taxon>Lactobacillales</taxon>
        <taxon>Lactobacillaceae</taxon>
        <taxon>Levilactobacillus</taxon>
    </lineage>
</organism>
<evidence type="ECO:0000259" key="15">
    <source>
        <dbReference type="Pfam" id="PF02823"/>
    </source>
</evidence>
<evidence type="ECO:0000256" key="7">
    <source>
        <dbReference type="ARBA" id="ARBA00023136"/>
    </source>
</evidence>
<feature type="domain" description="ATP synthase epsilon subunit C-terminal" evidence="14">
    <location>
        <begin position="90"/>
        <end position="136"/>
    </location>
</feature>
<dbReference type="NCBIfam" id="NF001846">
    <property type="entry name" value="PRK00571.1-3"/>
    <property type="match status" value="1"/>
</dbReference>
<dbReference type="GO" id="GO:0045259">
    <property type="term" value="C:proton-transporting ATP synthase complex"/>
    <property type="evidence" value="ECO:0007669"/>
    <property type="project" value="UniProtKB-KW"/>
</dbReference>
<comment type="similarity">
    <text evidence="3 12 13">Belongs to the ATPase epsilon chain family.</text>
</comment>
<dbReference type="InterPro" id="IPR001469">
    <property type="entry name" value="ATP_synth_F1_dsu/esu"/>
</dbReference>
<dbReference type="InterPro" id="IPR036771">
    <property type="entry name" value="ATPsynth_dsu/esu_N"/>
</dbReference>
<evidence type="ECO:0000256" key="2">
    <source>
        <dbReference type="ARBA" id="ARBA00004202"/>
    </source>
</evidence>
<evidence type="ECO:0000259" key="14">
    <source>
        <dbReference type="Pfam" id="PF00401"/>
    </source>
</evidence>
<keyword evidence="12" id="KW-1003">Cell membrane</keyword>
<gene>
    <name evidence="12" type="primary">atpC</name>
    <name evidence="16" type="ORF">IV54_GL000024</name>
</gene>
<evidence type="ECO:0000256" key="3">
    <source>
        <dbReference type="ARBA" id="ARBA00005712"/>
    </source>
</evidence>
<dbReference type="EMBL" id="JQCA01000072">
    <property type="protein sequence ID" value="KRO03575.1"/>
    <property type="molecule type" value="Genomic_DNA"/>
</dbReference>
<dbReference type="Proteomes" id="UP000051906">
    <property type="component" value="Unassembled WGS sequence"/>
</dbReference>
<dbReference type="InterPro" id="IPR020546">
    <property type="entry name" value="ATP_synth_F1_dsu/esu_N"/>
</dbReference>
<accession>A0A0R2LQN5</accession>
<comment type="function">
    <text evidence="1 12">Produces ATP from ADP in the presence of a proton gradient across the membrane.</text>
</comment>
<dbReference type="Gene3D" id="2.60.15.10">
    <property type="entry name" value="F0F1 ATP synthase delta/epsilon subunit, N-terminal"/>
    <property type="match status" value="1"/>
</dbReference>
<evidence type="ECO:0000256" key="8">
    <source>
        <dbReference type="ARBA" id="ARBA00023196"/>
    </source>
</evidence>
<dbReference type="PANTHER" id="PTHR13822:SF10">
    <property type="entry name" value="ATP SYNTHASE EPSILON CHAIN, CHLOROPLASTIC"/>
    <property type="match status" value="1"/>
</dbReference>
<feature type="domain" description="ATP synthase F1 complex delta/epsilon subunit N-terminal" evidence="15">
    <location>
        <begin position="7"/>
        <end position="85"/>
    </location>
</feature>
<evidence type="ECO:0000256" key="10">
    <source>
        <dbReference type="ARBA" id="ARBA00030215"/>
    </source>
</evidence>
<evidence type="ECO:0000256" key="5">
    <source>
        <dbReference type="ARBA" id="ARBA00022448"/>
    </source>
</evidence>
<proteinExistence type="inferred from homology"/>
<comment type="caution">
    <text evidence="16">The sequence shown here is derived from an EMBL/GenBank/DDBJ whole genome shotgun (WGS) entry which is preliminary data.</text>
</comment>
<evidence type="ECO:0000256" key="12">
    <source>
        <dbReference type="HAMAP-Rule" id="MF_00530"/>
    </source>
</evidence>
<evidence type="ECO:0000256" key="9">
    <source>
        <dbReference type="ARBA" id="ARBA00023310"/>
    </source>
</evidence>
<keyword evidence="7 12" id="KW-0472">Membrane</keyword>
<keyword evidence="9 12" id="KW-0066">ATP synthesis</keyword>
<dbReference type="SUPFAM" id="SSF51344">
    <property type="entry name" value="Epsilon subunit of F1F0-ATP synthase N-terminal domain"/>
    <property type="match status" value="1"/>
</dbReference>
<evidence type="ECO:0000256" key="11">
    <source>
        <dbReference type="ARBA" id="ARBA00031795"/>
    </source>
</evidence>
<name>A0A0R2LQN5_9LACO</name>
<dbReference type="Pfam" id="PF02823">
    <property type="entry name" value="ATP-synt_DE_N"/>
    <property type="match status" value="1"/>
</dbReference>
<evidence type="ECO:0000256" key="13">
    <source>
        <dbReference type="RuleBase" id="RU003656"/>
    </source>
</evidence>
<dbReference type="SUPFAM" id="SSF46604">
    <property type="entry name" value="Epsilon subunit of F1F0-ATP synthase C-terminal domain"/>
    <property type="match status" value="1"/>
</dbReference>
<evidence type="ECO:0000313" key="16">
    <source>
        <dbReference type="EMBL" id="KRO03575.1"/>
    </source>
</evidence>
<evidence type="ECO:0000313" key="17">
    <source>
        <dbReference type="Proteomes" id="UP000051906"/>
    </source>
</evidence>
<keyword evidence="12" id="KW-0375">Hydrogen ion transport</keyword>
<keyword evidence="17" id="KW-1185">Reference proteome</keyword>
<dbReference type="HAMAP" id="MF_00530">
    <property type="entry name" value="ATP_synth_epsil_bac"/>
    <property type="match status" value="1"/>
</dbReference>
<dbReference type="GO" id="GO:0005524">
    <property type="term" value="F:ATP binding"/>
    <property type="evidence" value="ECO:0007669"/>
    <property type="project" value="UniProtKB-UniRule"/>
</dbReference>
<dbReference type="InterPro" id="IPR020547">
    <property type="entry name" value="ATP_synth_F1_esu_C"/>
</dbReference>
<sequence>MADKPVLSVSIVTPDGRVYEQKGDFLIVTTSYAPMGILPNHVPVLATLKVDEVRFKHDGEQDRIAVNGGFIEFSNNVATIVADSAERQGDIDVSRAQSAQERAKKAIEKAKAEKDPDNLARAEVALRRAINRINVANH</sequence>
<evidence type="ECO:0000256" key="1">
    <source>
        <dbReference type="ARBA" id="ARBA00003543"/>
    </source>
</evidence>
<dbReference type="CDD" id="cd12152">
    <property type="entry name" value="F1-ATPase_delta"/>
    <property type="match status" value="1"/>
</dbReference>
<comment type="subunit">
    <text evidence="12 13">F-type ATPases have 2 components, CF(1) - the catalytic core - and CF(0) - the membrane proton channel. CF(1) has five subunits: alpha(3), beta(3), gamma(1), delta(1), epsilon(1). CF(0) has three main subunits: a, b and c.</text>
</comment>
<keyword evidence="6 12" id="KW-0406">Ion transport</keyword>
<dbReference type="InterPro" id="IPR036794">
    <property type="entry name" value="ATP_F1_dsu/esu_C_sf"/>
</dbReference>
<dbReference type="AlphaFoldDB" id="A0A0R2LQN5"/>
<keyword evidence="8 12" id="KW-0139">CF(1)</keyword>
<dbReference type="GO" id="GO:0005886">
    <property type="term" value="C:plasma membrane"/>
    <property type="evidence" value="ECO:0007669"/>
    <property type="project" value="UniProtKB-SubCell"/>
</dbReference>
<dbReference type="Gene3D" id="1.20.5.440">
    <property type="entry name" value="ATP synthase delta/epsilon subunit, C-terminal domain"/>
    <property type="match status" value="1"/>
</dbReference>
<dbReference type="PANTHER" id="PTHR13822">
    <property type="entry name" value="ATP SYNTHASE DELTA/EPSILON CHAIN"/>
    <property type="match status" value="1"/>
</dbReference>
<dbReference type="GO" id="GO:0046933">
    <property type="term" value="F:proton-transporting ATP synthase activity, rotational mechanism"/>
    <property type="evidence" value="ECO:0007669"/>
    <property type="project" value="UniProtKB-UniRule"/>
</dbReference>
<dbReference type="Pfam" id="PF00401">
    <property type="entry name" value="ATP-synt_DE"/>
    <property type="match status" value="1"/>
</dbReference>
<dbReference type="NCBIfam" id="TIGR01216">
    <property type="entry name" value="ATP_synt_epsi"/>
    <property type="match status" value="1"/>
</dbReference>
<protein>
    <recommendedName>
        <fullName evidence="4 12">ATP synthase epsilon chain</fullName>
    </recommendedName>
    <alternativeName>
        <fullName evidence="11 12">ATP synthase F1 sector epsilon subunit</fullName>
    </alternativeName>
    <alternativeName>
        <fullName evidence="10 12">F-ATPase epsilon subunit</fullName>
    </alternativeName>
</protein>
<dbReference type="PATRIC" id="fig|616990.3.peg.28"/>
<dbReference type="RefSeq" id="WP_057878629.1">
    <property type="nucleotide sequence ID" value="NZ_JQCA01000072.1"/>
</dbReference>
<comment type="subcellular location">
    <subcellularLocation>
        <location evidence="2 12">Cell membrane</location>
        <topology evidence="2 12">Peripheral membrane protein</topology>
    </subcellularLocation>
</comment>
<keyword evidence="5 12" id="KW-0813">Transport</keyword>
<reference evidence="16 17" key="1">
    <citation type="journal article" date="2015" name="Genome Announc.">
        <title>Expanding the biotechnology potential of lactobacilli through comparative genomics of 213 strains and associated genera.</title>
        <authorList>
            <person name="Sun Z."/>
            <person name="Harris H.M."/>
            <person name="McCann A."/>
            <person name="Guo C."/>
            <person name="Argimon S."/>
            <person name="Zhang W."/>
            <person name="Yang X."/>
            <person name="Jeffery I.B."/>
            <person name="Cooney J.C."/>
            <person name="Kagawa T.F."/>
            <person name="Liu W."/>
            <person name="Song Y."/>
            <person name="Salvetti E."/>
            <person name="Wrobel A."/>
            <person name="Rasinkangas P."/>
            <person name="Parkhill J."/>
            <person name="Rea M.C."/>
            <person name="O'Sullivan O."/>
            <person name="Ritari J."/>
            <person name="Douillard F.P."/>
            <person name="Paul Ross R."/>
            <person name="Yang R."/>
            <person name="Briner A.E."/>
            <person name="Felis G.E."/>
            <person name="de Vos W.M."/>
            <person name="Barrangou R."/>
            <person name="Klaenhammer T.R."/>
            <person name="Caufield P.W."/>
            <person name="Cui Y."/>
            <person name="Zhang H."/>
            <person name="O'Toole P.W."/>
        </authorList>
    </citation>
    <scope>NUCLEOTIDE SEQUENCE [LARGE SCALE GENOMIC DNA]</scope>
    <source>
        <strain evidence="16 17">DSM 22467</strain>
    </source>
</reference>
<dbReference type="OrthoDB" id="9804110at2"/>
<evidence type="ECO:0000256" key="6">
    <source>
        <dbReference type="ARBA" id="ARBA00023065"/>
    </source>
</evidence>